<dbReference type="InterPro" id="IPR009057">
    <property type="entry name" value="Homeodomain-like_sf"/>
</dbReference>
<keyword evidence="1" id="KW-0805">Transcription regulation</keyword>
<dbReference type="PANTHER" id="PTHR47894">
    <property type="entry name" value="HTH-TYPE TRANSCRIPTIONAL REGULATOR GADX"/>
    <property type="match status" value="1"/>
</dbReference>
<dbReference type="PROSITE" id="PS01124">
    <property type="entry name" value="HTH_ARAC_FAMILY_2"/>
    <property type="match status" value="1"/>
</dbReference>
<dbReference type="EMBL" id="CP047475">
    <property type="protein sequence ID" value="QIA63460.1"/>
    <property type="molecule type" value="Genomic_DNA"/>
</dbReference>
<dbReference type="GO" id="GO:0003700">
    <property type="term" value="F:DNA-binding transcription factor activity"/>
    <property type="evidence" value="ECO:0007669"/>
    <property type="project" value="InterPro"/>
</dbReference>
<protein>
    <submittedName>
        <fullName evidence="5">Helix-turn-helix domain-containing protein</fullName>
    </submittedName>
</protein>
<dbReference type="AlphaFoldDB" id="A0A7Z2T3A3"/>
<dbReference type="Proteomes" id="UP000464262">
    <property type="component" value="Chromosome 1"/>
</dbReference>
<proteinExistence type="predicted"/>
<evidence type="ECO:0000313" key="5">
    <source>
        <dbReference type="EMBL" id="QIA63460.1"/>
    </source>
</evidence>
<name>A0A7Z2T3A3_9VIBR</name>
<organism evidence="5 6">
    <name type="scientific">Vibrio astriarenae</name>
    <dbReference type="NCBI Taxonomy" id="1481923"/>
    <lineage>
        <taxon>Bacteria</taxon>
        <taxon>Pseudomonadati</taxon>
        <taxon>Pseudomonadota</taxon>
        <taxon>Gammaproteobacteria</taxon>
        <taxon>Vibrionales</taxon>
        <taxon>Vibrionaceae</taxon>
        <taxon>Vibrio</taxon>
    </lineage>
</organism>
<evidence type="ECO:0000259" key="4">
    <source>
        <dbReference type="PROSITE" id="PS01124"/>
    </source>
</evidence>
<dbReference type="PANTHER" id="PTHR47894:SF4">
    <property type="entry name" value="HTH-TYPE TRANSCRIPTIONAL REGULATOR GADX"/>
    <property type="match status" value="1"/>
</dbReference>
<dbReference type="Pfam" id="PF12833">
    <property type="entry name" value="HTH_18"/>
    <property type="match status" value="1"/>
</dbReference>
<dbReference type="InterPro" id="IPR018060">
    <property type="entry name" value="HTH_AraC"/>
</dbReference>
<accession>A0A7Z2T3A3</accession>
<dbReference type="InterPro" id="IPR032687">
    <property type="entry name" value="AraC-type_N"/>
</dbReference>
<keyword evidence="2" id="KW-0238">DNA-binding</keyword>
<sequence length="335" mass="38471">MAQSKDPIVPLIKSGYARILVELFREHNQDVHQAIQESGLPPDLFDLDQEFIPQQPVKKLIYLLGNQLGITQFGELLKTAIRQKAIPKLISQFADCATVRDALERSKEVYQYDSVGVNVGLETAHGRTWYWCVRSYDDSQAFTWSEIYAVAYTIELIRTLTKTDWMPKQIKIQSDDVSLFRSVIGTSPQYFVSNGRIEWLIEDSILNMPLTISKSDSDTKPPLVTWHSNFTDRVFTALLPYIKQKGVTLEYAAELLKLTPRTLQRRLKEERTSFRTIRDNLIFTAAVDMMEQQQTLTHIATQLGFSDIAHFSRAFKRISGLTPKLYKKMVVNNQS</sequence>
<dbReference type="Pfam" id="PF12625">
    <property type="entry name" value="Arabinose_bd"/>
    <property type="match status" value="1"/>
</dbReference>
<evidence type="ECO:0000313" key="6">
    <source>
        <dbReference type="Proteomes" id="UP000464262"/>
    </source>
</evidence>
<evidence type="ECO:0000256" key="3">
    <source>
        <dbReference type="ARBA" id="ARBA00023163"/>
    </source>
</evidence>
<dbReference type="InterPro" id="IPR020449">
    <property type="entry name" value="Tscrpt_reg_AraC-type_HTH"/>
</dbReference>
<evidence type="ECO:0000256" key="1">
    <source>
        <dbReference type="ARBA" id="ARBA00023015"/>
    </source>
</evidence>
<dbReference type="Gene3D" id="1.10.10.60">
    <property type="entry name" value="Homeodomain-like"/>
    <property type="match status" value="1"/>
</dbReference>
<evidence type="ECO:0000256" key="2">
    <source>
        <dbReference type="ARBA" id="ARBA00023125"/>
    </source>
</evidence>
<feature type="domain" description="HTH araC/xylS-type" evidence="4">
    <location>
        <begin position="232"/>
        <end position="329"/>
    </location>
</feature>
<keyword evidence="6" id="KW-1185">Reference proteome</keyword>
<dbReference type="PRINTS" id="PR00032">
    <property type="entry name" value="HTHARAC"/>
</dbReference>
<dbReference type="RefSeq" id="WP_164648353.1">
    <property type="nucleotide sequence ID" value="NZ_CP047475.1"/>
</dbReference>
<reference evidence="5 6" key="1">
    <citation type="submission" date="2020-01" db="EMBL/GenBank/DDBJ databases">
        <title>Whole genome and functional gene identification of agarase of Vibrio HN897.</title>
        <authorList>
            <person name="Liu Y."/>
            <person name="Zhao Z."/>
        </authorList>
    </citation>
    <scope>NUCLEOTIDE SEQUENCE [LARGE SCALE GENOMIC DNA]</scope>
    <source>
        <strain evidence="5 6">HN897</strain>
    </source>
</reference>
<dbReference type="SMART" id="SM00342">
    <property type="entry name" value="HTH_ARAC"/>
    <property type="match status" value="1"/>
</dbReference>
<keyword evidence="3" id="KW-0804">Transcription</keyword>
<dbReference type="GO" id="GO:0000976">
    <property type="term" value="F:transcription cis-regulatory region binding"/>
    <property type="evidence" value="ECO:0007669"/>
    <property type="project" value="TreeGrafter"/>
</dbReference>
<dbReference type="SUPFAM" id="SSF46689">
    <property type="entry name" value="Homeodomain-like"/>
    <property type="match status" value="1"/>
</dbReference>
<gene>
    <name evidence="5" type="ORF">GT360_07985</name>
</gene>
<dbReference type="GO" id="GO:0005829">
    <property type="term" value="C:cytosol"/>
    <property type="evidence" value="ECO:0007669"/>
    <property type="project" value="TreeGrafter"/>
</dbReference>
<dbReference type="KEGG" id="vas:GT360_07985"/>